<sequence length="98" mass="10403">MELGGKADAMSFGGGVFRRCDRTVKLLEKRRGGGCCGGRRGGSSGGSGSALSGFFDLVFIFNGDFDLAGFSSQHLLRNLQPQLSHNNSPLLYLNLDST</sequence>
<keyword evidence="2" id="KW-1185">Reference proteome</keyword>
<dbReference type="EMBL" id="JAXQNO010000009">
    <property type="protein sequence ID" value="KAK4791487.1"/>
    <property type="molecule type" value="Genomic_DNA"/>
</dbReference>
<organism evidence="1 2">
    <name type="scientific">Trapa natans</name>
    <name type="common">Water chestnut</name>
    <dbReference type="NCBI Taxonomy" id="22666"/>
    <lineage>
        <taxon>Eukaryota</taxon>
        <taxon>Viridiplantae</taxon>
        <taxon>Streptophyta</taxon>
        <taxon>Embryophyta</taxon>
        <taxon>Tracheophyta</taxon>
        <taxon>Spermatophyta</taxon>
        <taxon>Magnoliopsida</taxon>
        <taxon>eudicotyledons</taxon>
        <taxon>Gunneridae</taxon>
        <taxon>Pentapetalae</taxon>
        <taxon>rosids</taxon>
        <taxon>malvids</taxon>
        <taxon>Myrtales</taxon>
        <taxon>Lythraceae</taxon>
        <taxon>Trapa</taxon>
    </lineage>
</organism>
<accession>A0AAN7LSP4</accession>
<gene>
    <name evidence="1" type="ORF">SAY86_031900</name>
</gene>
<proteinExistence type="predicted"/>
<protein>
    <submittedName>
        <fullName evidence="1">Uncharacterized protein</fullName>
    </submittedName>
</protein>
<evidence type="ECO:0000313" key="1">
    <source>
        <dbReference type="EMBL" id="KAK4791487.1"/>
    </source>
</evidence>
<dbReference type="Proteomes" id="UP001346149">
    <property type="component" value="Unassembled WGS sequence"/>
</dbReference>
<evidence type="ECO:0000313" key="2">
    <source>
        <dbReference type="Proteomes" id="UP001346149"/>
    </source>
</evidence>
<reference evidence="1 2" key="1">
    <citation type="journal article" date="2023" name="Hortic Res">
        <title>Pangenome of water caltrop reveals structural variations and asymmetric subgenome divergence after allopolyploidization.</title>
        <authorList>
            <person name="Zhang X."/>
            <person name="Chen Y."/>
            <person name="Wang L."/>
            <person name="Yuan Y."/>
            <person name="Fang M."/>
            <person name="Shi L."/>
            <person name="Lu R."/>
            <person name="Comes H.P."/>
            <person name="Ma Y."/>
            <person name="Chen Y."/>
            <person name="Huang G."/>
            <person name="Zhou Y."/>
            <person name="Zheng Z."/>
            <person name="Qiu Y."/>
        </authorList>
    </citation>
    <scope>NUCLEOTIDE SEQUENCE [LARGE SCALE GENOMIC DNA]</scope>
    <source>
        <strain evidence="1">F231</strain>
    </source>
</reference>
<dbReference type="AlphaFoldDB" id="A0AAN7LSP4"/>
<name>A0AAN7LSP4_TRANT</name>
<comment type="caution">
    <text evidence="1">The sequence shown here is derived from an EMBL/GenBank/DDBJ whole genome shotgun (WGS) entry which is preliminary data.</text>
</comment>